<keyword evidence="1 2" id="KW-0732">Signal</keyword>
<proteinExistence type="predicted"/>
<organism evidence="4 5">
    <name type="scientific">Putridiphycobacter roseus</name>
    <dbReference type="NCBI Taxonomy" id="2219161"/>
    <lineage>
        <taxon>Bacteria</taxon>
        <taxon>Pseudomonadati</taxon>
        <taxon>Bacteroidota</taxon>
        <taxon>Flavobacteriia</taxon>
        <taxon>Flavobacteriales</taxon>
        <taxon>Crocinitomicaceae</taxon>
        <taxon>Putridiphycobacter</taxon>
    </lineage>
</organism>
<evidence type="ECO:0000259" key="3">
    <source>
        <dbReference type="Pfam" id="PF18962"/>
    </source>
</evidence>
<name>A0A2W1NKQ0_9FLAO</name>
<evidence type="ECO:0000256" key="2">
    <source>
        <dbReference type="SAM" id="SignalP"/>
    </source>
</evidence>
<evidence type="ECO:0000313" key="5">
    <source>
        <dbReference type="Proteomes" id="UP000249248"/>
    </source>
</evidence>
<dbReference type="Gene3D" id="2.60.120.200">
    <property type="match status" value="1"/>
</dbReference>
<dbReference type="RefSeq" id="WP_111061336.1">
    <property type="nucleotide sequence ID" value="NZ_JBHUCU010000007.1"/>
</dbReference>
<dbReference type="Pfam" id="PF13385">
    <property type="entry name" value="Laminin_G_3"/>
    <property type="match status" value="1"/>
</dbReference>
<dbReference type="Pfam" id="PF18962">
    <property type="entry name" value="Por_Secre_tail"/>
    <property type="match status" value="1"/>
</dbReference>
<feature type="chain" id="PRO_5016119915" description="Secretion system C-terminal sorting domain-containing protein" evidence="2">
    <location>
        <begin position="21"/>
        <end position="645"/>
    </location>
</feature>
<dbReference type="AlphaFoldDB" id="A0A2W1NKQ0"/>
<reference evidence="4 5" key="1">
    <citation type="submission" date="2018-06" db="EMBL/GenBank/DDBJ databases">
        <title>The draft genome sequence of Crocinitomix sp. SM1701.</title>
        <authorList>
            <person name="Zhang X."/>
        </authorList>
    </citation>
    <scope>NUCLEOTIDE SEQUENCE [LARGE SCALE GENOMIC DNA]</scope>
    <source>
        <strain evidence="4 5">SM1701</strain>
    </source>
</reference>
<dbReference type="NCBIfam" id="TIGR04183">
    <property type="entry name" value="Por_Secre_tail"/>
    <property type="match status" value="1"/>
</dbReference>
<gene>
    <name evidence="4" type="ORF">DNU06_00965</name>
</gene>
<sequence length="645" mass="68829">MKIKLLLSFLALLMVSISIAQVPSYVPTNDLESYWSFSGNSNDASANASHLTNNGAVLTTDRFGNPNSAYSVNGTNQYLLQTNPSFTFDDADDFTVSVWVSKASTAGGVCLMNGSGTSGNFIWLLQGGATNMSFGTNKQSQTWISMSAPFSLNTWEHHVMVYEAGLMTYYKDNVWQSTANFTHTNTASANLPFYVGRGIGGSYFNGSIDDLGIWHRALSTCEINDLFTVTNTLLTVDAGSDATVCANAPYTLSGSGANTYDWDNGITDGVSFNPTADLSYIVTGTDINGCSARDTVTIALHPVLVNAGADITICDGNSVTLSGSGATTYTWDNGVNDGVAFTPTSTQTYTVTATDVNGCNGTDDVTINLYQPNIYAGPNKSVCIGNELILKGSGGATYVWDNGVVDSVAFSPTTTATYTVTGTDSVGCSNTSTVTITVNPKPIVSAGNDIVICQGDAVTLTGTGANFYNWNNGVSNGASFMPNTTATYVVNGIDVNLCTNKDSVIVTVNMPGQTTLNINEVDQYTLNGTTYDSTGTYTQILSTTLGCDSVITINLNLEFTGLFNPELDFLTVYPNPTSSLLQVKINPEQIGGRLVLYDLQGKFINEFELTNNLNSIDVRDLPNGTYTCAFYFENRLQKTSTFMKE</sequence>
<dbReference type="Proteomes" id="UP000249248">
    <property type="component" value="Unassembled WGS sequence"/>
</dbReference>
<dbReference type="GO" id="GO:0004553">
    <property type="term" value="F:hydrolase activity, hydrolyzing O-glycosyl compounds"/>
    <property type="evidence" value="ECO:0007669"/>
    <property type="project" value="UniProtKB-ARBA"/>
</dbReference>
<feature type="domain" description="Secretion system C-terminal sorting" evidence="3">
    <location>
        <begin position="572"/>
        <end position="634"/>
    </location>
</feature>
<dbReference type="InterPro" id="IPR026444">
    <property type="entry name" value="Secre_tail"/>
</dbReference>
<evidence type="ECO:0000256" key="1">
    <source>
        <dbReference type="ARBA" id="ARBA00022729"/>
    </source>
</evidence>
<dbReference type="SUPFAM" id="SSF49899">
    <property type="entry name" value="Concanavalin A-like lectins/glucanases"/>
    <property type="match status" value="1"/>
</dbReference>
<accession>A0A2W1NKQ0</accession>
<evidence type="ECO:0000313" key="4">
    <source>
        <dbReference type="EMBL" id="PZE18436.1"/>
    </source>
</evidence>
<keyword evidence="5" id="KW-1185">Reference proteome</keyword>
<protein>
    <recommendedName>
        <fullName evidence="3">Secretion system C-terminal sorting domain-containing protein</fullName>
    </recommendedName>
</protein>
<dbReference type="EMBL" id="QKSB01000001">
    <property type="protein sequence ID" value="PZE18436.1"/>
    <property type="molecule type" value="Genomic_DNA"/>
</dbReference>
<dbReference type="GO" id="GO:0005975">
    <property type="term" value="P:carbohydrate metabolic process"/>
    <property type="evidence" value="ECO:0007669"/>
    <property type="project" value="UniProtKB-ARBA"/>
</dbReference>
<dbReference type="InterPro" id="IPR013320">
    <property type="entry name" value="ConA-like_dom_sf"/>
</dbReference>
<feature type="signal peptide" evidence="2">
    <location>
        <begin position="1"/>
        <end position="20"/>
    </location>
</feature>
<dbReference type="OrthoDB" id="9765926at2"/>
<comment type="caution">
    <text evidence="4">The sequence shown here is derived from an EMBL/GenBank/DDBJ whole genome shotgun (WGS) entry which is preliminary data.</text>
</comment>